<dbReference type="KEGG" id="cmah:C1I91_02535"/>
<gene>
    <name evidence="2" type="ORF">C1I91_02535</name>
</gene>
<dbReference type="InterPro" id="IPR025474">
    <property type="entry name" value="DUF4325"/>
</dbReference>
<evidence type="ECO:0000259" key="1">
    <source>
        <dbReference type="Pfam" id="PF14213"/>
    </source>
</evidence>
<protein>
    <recommendedName>
        <fullName evidence="1">DUF4325 domain-containing protein</fullName>
    </recommendedName>
</protein>
<dbReference type="EMBL" id="CP025746">
    <property type="protein sequence ID" value="QAA30631.1"/>
    <property type="molecule type" value="Genomic_DNA"/>
</dbReference>
<evidence type="ECO:0000313" key="3">
    <source>
        <dbReference type="Proteomes" id="UP000286268"/>
    </source>
</evidence>
<keyword evidence="3" id="KW-1185">Reference proteome</keyword>
<proteinExistence type="predicted"/>
<feature type="domain" description="DUF4325" evidence="1">
    <location>
        <begin position="17"/>
        <end position="77"/>
    </location>
</feature>
<organism evidence="2 3">
    <name type="scientific">Clostridium manihotivorum</name>
    <dbReference type="NCBI Taxonomy" id="2320868"/>
    <lineage>
        <taxon>Bacteria</taxon>
        <taxon>Bacillati</taxon>
        <taxon>Bacillota</taxon>
        <taxon>Clostridia</taxon>
        <taxon>Eubacteriales</taxon>
        <taxon>Clostridiaceae</taxon>
        <taxon>Clostridium</taxon>
    </lineage>
</organism>
<dbReference type="RefSeq" id="WP_128211081.1">
    <property type="nucleotide sequence ID" value="NZ_CP025746.1"/>
</dbReference>
<dbReference type="Proteomes" id="UP000286268">
    <property type="component" value="Chromosome"/>
</dbReference>
<dbReference type="AlphaFoldDB" id="A0A3R5U3G8"/>
<dbReference type="OrthoDB" id="1931651at2"/>
<dbReference type="Pfam" id="PF14213">
    <property type="entry name" value="DUF4325"/>
    <property type="match status" value="1"/>
</dbReference>
<reference evidence="2 3" key="1">
    <citation type="submission" date="2018-01" db="EMBL/GenBank/DDBJ databases">
        <title>Genome Sequencing and Assembly of Anaerobacter polyendosporus strain CT4.</title>
        <authorList>
            <person name="Tachaapaikoon C."/>
            <person name="Sutheeworapong S."/>
            <person name="Jenjaroenpun P."/>
            <person name="Wongsurawat T."/>
            <person name="Nookeaw I."/>
            <person name="Cheawchanlertfa P."/>
            <person name="Kosugi A."/>
            <person name="Cheevadhanarak S."/>
            <person name="Ratanakhanokchai K."/>
        </authorList>
    </citation>
    <scope>NUCLEOTIDE SEQUENCE [LARGE SCALE GENOMIC DNA]</scope>
    <source>
        <strain evidence="2 3">CT4</strain>
    </source>
</reference>
<sequence>MKVNVRKFLGENFAVEDAILLRELIQENIGEEIELDFEGFDRVPTTFLCCLFTDLINKNGRDFIISHINVKNLSNSTDYSRVVRGTTFN</sequence>
<name>A0A3R5U3G8_9CLOT</name>
<evidence type="ECO:0000313" key="2">
    <source>
        <dbReference type="EMBL" id="QAA30631.1"/>
    </source>
</evidence>
<accession>A0A3R5U3G8</accession>